<keyword evidence="3" id="KW-0378">Hydrolase</keyword>
<dbReference type="Pfam" id="PF00271">
    <property type="entry name" value="Helicase_C"/>
    <property type="match status" value="1"/>
</dbReference>
<keyword evidence="3" id="KW-0067">ATP-binding</keyword>
<keyword evidence="3" id="KW-0347">Helicase</keyword>
<dbReference type="InterPro" id="IPR050742">
    <property type="entry name" value="Helicase_Restrict-Modif_Enz"/>
</dbReference>
<organism evidence="3">
    <name type="scientific">Bradyrhizobium diazoefficiens</name>
    <dbReference type="NCBI Taxonomy" id="1355477"/>
    <lineage>
        <taxon>Bacteria</taxon>
        <taxon>Pseudomonadati</taxon>
        <taxon>Pseudomonadota</taxon>
        <taxon>Alphaproteobacteria</taxon>
        <taxon>Hyphomicrobiales</taxon>
        <taxon>Nitrobacteraceae</taxon>
        <taxon>Bradyrhizobium</taxon>
    </lineage>
</organism>
<dbReference type="InterPro" id="IPR001650">
    <property type="entry name" value="Helicase_C-like"/>
</dbReference>
<dbReference type="GO" id="GO:0009307">
    <property type="term" value="P:DNA restriction-modification system"/>
    <property type="evidence" value="ECO:0007669"/>
    <property type="project" value="UniProtKB-KW"/>
</dbReference>
<dbReference type="AlphaFoldDB" id="A0A810C8H1"/>
<dbReference type="SMART" id="SM00487">
    <property type="entry name" value="DEXDc"/>
    <property type="match status" value="1"/>
</dbReference>
<dbReference type="InterPro" id="IPR014001">
    <property type="entry name" value="Helicase_ATP-bd"/>
</dbReference>
<dbReference type="InterPro" id="IPR027417">
    <property type="entry name" value="P-loop_NTPase"/>
</dbReference>
<name>A0A810C8H1_9BRAD</name>
<dbReference type="InterPro" id="IPR013670">
    <property type="entry name" value="EcoEI_R_C_dom"/>
</dbReference>
<keyword evidence="3" id="KW-0547">Nucleotide-binding</keyword>
<dbReference type="SUPFAM" id="SSF52540">
    <property type="entry name" value="P-loop containing nucleoside triphosphate hydrolases"/>
    <property type="match status" value="1"/>
</dbReference>
<dbReference type="GO" id="GO:0004386">
    <property type="term" value="F:helicase activity"/>
    <property type="evidence" value="ECO:0007669"/>
    <property type="project" value="UniProtKB-KW"/>
</dbReference>
<evidence type="ECO:0000313" key="3">
    <source>
        <dbReference type="EMBL" id="BCE83770.1"/>
    </source>
</evidence>
<dbReference type="InterPro" id="IPR007409">
    <property type="entry name" value="Restrct_endonuc_type1_HsdR_N"/>
</dbReference>
<evidence type="ECO:0000256" key="1">
    <source>
        <dbReference type="SAM" id="MobiDB-lite"/>
    </source>
</evidence>
<gene>
    <name evidence="3" type="ORF">XF9B_51910</name>
</gene>
<dbReference type="EMBL" id="AP023098">
    <property type="protein sequence ID" value="BCE83770.1"/>
    <property type="molecule type" value="Genomic_DNA"/>
</dbReference>
<dbReference type="InterPro" id="IPR006935">
    <property type="entry name" value="Helicase/UvrB_N"/>
</dbReference>
<accession>A0A810C8H1</accession>
<dbReference type="PANTHER" id="PTHR47396">
    <property type="entry name" value="TYPE I RESTRICTION ENZYME ECOKI R PROTEIN"/>
    <property type="match status" value="1"/>
</dbReference>
<protein>
    <submittedName>
        <fullName evidence="3">DEAD/DEAH box helicase</fullName>
    </submittedName>
</protein>
<dbReference type="Gene3D" id="3.40.50.300">
    <property type="entry name" value="P-loop containing nucleotide triphosphate hydrolases"/>
    <property type="match status" value="2"/>
</dbReference>
<feature type="region of interest" description="Disordered" evidence="1">
    <location>
        <begin position="589"/>
        <end position="632"/>
    </location>
</feature>
<dbReference type="Pfam" id="PF04313">
    <property type="entry name" value="HSDR_N"/>
    <property type="match status" value="1"/>
</dbReference>
<sequence length="821" mass="92329">MIGVRLGMDKRGLSERDICTKFITPALRSAGWDEILQIREEVGFTKGRIIVRGKLVSRGRAKRADYVLYYKPNIPLALIEAKDNTHSVGDGMQQGLDYAATLDIPFVFSSNGDGFVFHDRTGRIAPVEVNLSLDAFPSPANLWARYRAWKGLDAEAEQIVLQDYYDDGSGEAKRYYQVTAINRTIEAIAKGASRVLLVMATGSGKTRTAFQIIWRLWKAGRKKRILFLADRNVLIDQTMVNDFRPFGGAMAKLSTSSKTIERQDGTTVDLTLALDRRRRVDTAFEVYLGLYQAITGPEERQKLYREFSPGFFDLIVIDECHRGSAAADSAWREILDHFSSATQIGLTATPKETEYVSNTDYFGEPIFTYSLKQGIDDGFLAPYKVVKVHIDRDVEGYRPELGQLDRDGNEIEDRIYNSKDFDRNIVLDDRTLLTARKITEFLKESGDRFQKTIVFCVDEEHAARMRQALVNENADLVAENQRYVMRITGSDKEGQDQLGNFIDPESKYPVLVTTSRLLSTGVDAQTCRLIVLDRAVGSMTEFKQIVGRGTRVHEDTKKFYFTLIDFRGATAHFADPDFDGEPVQIYEPGENESIAPPDDAPITSEGDNAIPPTPGEDETIIDRPVSPLSPGEGQRKIYVDGVGARILAERVEYLDENGKLVTESLRDFTKTALRKRFASLDDFLKRWKSTERKQAIIEELEAEGLALDAIADELGKNLDPFDLICHVAFDRKPLTRRERAENVKKRDVFTKYGPQARAVLDALLEKYRDEGVLSLDDANVLKVTPFTTMGSVVQLIKAFGGKEGFEKAVHELQAALYQETA</sequence>
<dbReference type="PANTHER" id="PTHR47396:SF1">
    <property type="entry name" value="ATP-DEPENDENT HELICASE IRC3-RELATED"/>
    <property type="match status" value="1"/>
</dbReference>
<feature type="domain" description="Helicase ATP-binding" evidence="2">
    <location>
        <begin position="186"/>
        <end position="368"/>
    </location>
</feature>
<dbReference type="GO" id="GO:0009035">
    <property type="term" value="F:type I site-specific deoxyribonuclease activity"/>
    <property type="evidence" value="ECO:0007669"/>
    <property type="project" value="UniProtKB-EC"/>
</dbReference>
<dbReference type="PROSITE" id="PS51192">
    <property type="entry name" value="HELICASE_ATP_BIND_1"/>
    <property type="match status" value="1"/>
</dbReference>
<proteinExistence type="predicted"/>
<reference evidence="3" key="1">
    <citation type="submission" date="2020-05" db="EMBL/GenBank/DDBJ databases">
        <title>Complete genome sequence of Bradyrhizobium diazoefficiens XF9 isolated from soybean nodule.</title>
        <authorList>
            <person name="Noda R."/>
            <person name="Kakizaki K."/>
            <person name="Minamisawa K."/>
        </authorList>
    </citation>
    <scope>NUCLEOTIDE SEQUENCE</scope>
    <source>
        <strain evidence="3">XF9</strain>
    </source>
</reference>
<dbReference type="REBASE" id="460907">
    <property type="entry name" value="BdiXF9ORF51920P"/>
</dbReference>
<dbReference type="CDD" id="cd18799">
    <property type="entry name" value="SF2_C_EcoAI-like"/>
    <property type="match status" value="1"/>
</dbReference>
<dbReference type="GO" id="GO:0005524">
    <property type="term" value="F:ATP binding"/>
    <property type="evidence" value="ECO:0007669"/>
    <property type="project" value="UniProtKB-KW"/>
</dbReference>
<evidence type="ECO:0000259" key="2">
    <source>
        <dbReference type="PROSITE" id="PS51192"/>
    </source>
</evidence>
<dbReference type="Gene3D" id="3.90.1570.30">
    <property type="match status" value="1"/>
</dbReference>
<dbReference type="Pfam" id="PF04851">
    <property type="entry name" value="ResIII"/>
    <property type="match status" value="1"/>
</dbReference>
<dbReference type="NCBIfam" id="NF046051">
    <property type="entry name" value="restrict_EcoAI"/>
    <property type="match status" value="1"/>
</dbReference>
<dbReference type="GO" id="GO:0003677">
    <property type="term" value="F:DNA binding"/>
    <property type="evidence" value="ECO:0007669"/>
    <property type="project" value="UniProtKB-KW"/>
</dbReference>
<dbReference type="Pfam" id="PF08463">
    <property type="entry name" value="EcoEI_R_C"/>
    <property type="match status" value="1"/>
</dbReference>
<dbReference type="GO" id="GO:0005829">
    <property type="term" value="C:cytosol"/>
    <property type="evidence" value="ECO:0007669"/>
    <property type="project" value="TreeGrafter"/>
</dbReference>
<dbReference type="CDD" id="cd18032">
    <property type="entry name" value="DEXHc_RE_I_III_res"/>
    <property type="match status" value="1"/>
</dbReference>